<dbReference type="EMBL" id="BAABHX010000001">
    <property type="protein sequence ID" value="GAA5083739.1"/>
    <property type="molecule type" value="Genomic_DNA"/>
</dbReference>
<name>A0ABP9LUP9_9FLAO</name>
<proteinExistence type="predicted"/>
<keyword evidence="1" id="KW-0812">Transmembrane</keyword>
<gene>
    <name evidence="2" type="ORF">GCM10023210_02740</name>
</gene>
<feature type="transmembrane region" description="Helical" evidence="1">
    <location>
        <begin position="94"/>
        <end position="117"/>
    </location>
</feature>
<feature type="transmembrane region" description="Helical" evidence="1">
    <location>
        <begin position="38"/>
        <end position="57"/>
    </location>
</feature>
<dbReference type="Proteomes" id="UP001500353">
    <property type="component" value="Unassembled WGS sequence"/>
</dbReference>
<reference evidence="3" key="1">
    <citation type="journal article" date="2019" name="Int. J. Syst. Evol. Microbiol.">
        <title>The Global Catalogue of Microorganisms (GCM) 10K type strain sequencing project: providing services to taxonomists for standard genome sequencing and annotation.</title>
        <authorList>
            <consortium name="The Broad Institute Genomics Platform"/>
            <consortium name="The Broad Institute Genome Sequencing Center for Infectious Disease"/>
            <person name="Wu L."/>
            <person name="Ma J."/>
        </authorList>
    </citation>
    <scope>NUCLEOTIDE SEQUENCE [LARGE SCALE GENOMIC DNA]</scope>
    <source>
        <strain evidence="3">JCM 18019</strain>
    </source>
</reference>
<sequence>MKTFFKYDFYFQSTIFIAYIIGWLIIKHYDLIFENYFLLFYHAIGGAQLLSYLIRLGIKYTKNWMYILYGIFIIPVWLIYFYNSQIEIVGEVFFYILFYGFIYSPFLAIAYIIYTYITYESQKQIQ</sequence>
<evidence type="ECO:0000313" key="3">
    <source>
        <dbReference type="Proteomes" id="UP001500353"/>
    </source>
</evidence>
<evidence type="ECO:0000256" key="1">
    <source>
        <dbReference type="SAM" id="Phobius"/>
    </source>
</evidence>
<accession>A0ABP9LUP9</accession>
<evidence type="ECO:0000313" key="2">
    <source>
        <dbReference type="EMBL" id="GAA5083739.1"/>
    </source>
</evidence>
<feature type="transmembrane region" description="Helical" evidence="1">
    <location>
        <begin position="64"/>
        <end position="82"/>
    </location>
</feature>
<feature type="transmembrane region" description="Helical" evidence="1">
    <location>
        <begin position="7"/>
        <end position="26"/>
    </location>
</feature>
<keyword evidence="1" id="KW-1133">Transmembrane helix</keyword>
<protein>
    <submittedName>
        <fullName evidence="2">Uncharacterized protein</fullName>
    </submittedName>
</protein>
<comment type="caution">
    <text evidence="2">The sequence shown here is derived from an EMBL/GenBank/DDBJ whole genome shotgun (WGS) entry which is preliminary data.</text>
</comment>
<organism evidence="2 3">
    <name type="scientific">Chryseobacterium ginsengisoli</name>
    <dbReference type="NCBI Taxonomy" id="363853"/>
    <lineage>
        <taxon>Bacteria</taxon>
        <taxon>Pseudomonadati</taxon>
        <taxon>Bacteroidota</taxon>
        <taxon>Flavobacteriia</taxon>
        <taxon>Flavobacteriales</taxon>
        <taxon>Weeksellaceae</taxon>
        <taxon>Chryseobacterium group</taxon>
        <taxon>Chryseobacterium</taxon>
    </lineage>
</organism>
<keyword evidence="3" id="KW-1185">Reference proteome</keyword>
<dbReference type="RefSeq" id="WP_345199828.1">
    <property type="nucleotide sequence ID" value="NZ_BAABHX010000001.1"/>
</dbReference>
<keyword evidence="1" id="KW-0472">Membrane</keyword>